<protein>
    <recommendedName>
        <fullName evidence="4">HTH luxR-type domain-containing protein</fullName>
    </recommendedName>
</protein>
<dbReference type="InterPro" id="IPR036388">
    <property type="entry name" value="WH-like_DNA-bd_sf"/>
</dbReference>
<dbReference type="AlphaFoldDB" id="A0A2S6NM41"/>
<dbReference type="SUPFAM" id="SSF55785">
    <property type="entry name" value="PYP-like sensor domain (PAS domain)"/>
    <property type="match status" value="1"/>
</dbReference>
<name>A0A2S6NM41_RHOGL</name>
<sequence>MCATRFHEQLWLPFAAAPQPYLLLSPKLKILEVNRPFITTSQTRRNEILGCAMFDVFPDNPAAAESDGPLLLSASLGRVLDQGLPDDLPPMRYDLRDPDGSFQARWWKVVNIPVFDEGRLVSILHHPLDVTSRERRINEAMALWATLSQRERDVLSGFSSGLTTKQVAAELGISAKTVELYRLRLFEKCGVNTLGALVRIGVLATL</sequence>
<dbReference type="PROSITE" id="PS00622">
    <property type="entry name" value="HTH_LUXR_1"/>
    <property type="match status" value="1"/>
</dbReference>
<dbReference type="Proteomes" id="UP000239724">
    <property type="component" value="Unassembled WGS sequence"/>
</dbReference>
<dbReference type="SUPFAM" id="SSF46894">
    <property type="entry name" value="C-terminal effector domain of the bipartite response regulators"/>
    <property type="match status" value="1"/>
</dbReference>
<feature type="domain" description="HTH luxR-type" evidence="4">
    <location>
        <begin position="140"/>
        <end position="205"/>
    </location>
</feature>
<dbReference type="PANTHER" id="PTHR44688:SF16">
    <property type="entry name" value="DNA-BINDING TRANSCRIPTIONAL ACTIVATOR DEVR_DOSR"/>
    <property type="match status" value="1"/>
</dbReference>
<keyword evidence="1" id="KW-0805">Transcription regulation</keyword>
<dbReference type="EMBL" id="NHRY01000054">
    <property type="protein sequence ID" value="PPQ36783.1"/>
    <property type="molecule type" value="Genomic_DNA"/>
</dbReference>
<dbReference type="Gene3D" id="1.10.10.10">
    <property type="entry name" value="Winged helix-like DNA-binding domain superfamily/Winged helix DNA-binding domain"/>
    <property type="match status" value="1"/>
</dbReference>
<dbReference type="PANTHER" id="PTHR44688">
    <property type="entry name" value="DNA-BINDING TRANSCRIPTIONAL ACTIVATOR DEVR_DOSR"/>
    <property type="match status" value="1"/>
</dbReference>
<dbReference type="InterPro" id="IPR016032">
    <property type="entry name" value="Sig_transdc_resp-reg_C-effctor"/>
</dbReference>
<evidence type="ECO:0000256" key="2">
    <source>
        <dbReference type="ARBA" id="ARBA00023125"/>
    </source>
</evidence>
<dbReference type="GO" id="GO:0006355">
    <property type="term" value="P:regulation of DNA-templated transcription"/>
    <property type="evidence" value="ECO:0007669"/>
    <property type="project" value="InterPro"/>
</dbReference>
<dbReference type="GO" id="GO:0003677">
    <property type="term" value="F:DNA binding"/>
    <property type="evidence" value="ECO:0007669"/>
    <property type="project" value="UniProtKB-KW"/>
</dbReference>
<dbReference type="InterPro" id="IPR000792">
    <property type="entry name" value="Tscrpt_reg_LuxR_C"/>
</dbReference>
<reference evidence="5 6" key="1">
    <citation type="journal article" date="2018" name="Arch. Microbiol.">
        <title>New insights into the metabolic potential of the phototrophic purple bacterium Rhodopila globiformis DSM 161(T) from its draft genome sequence and evidence for a vanadium-dependent nitrogenase.</title>
        <authorList>
            <person name="Imhoff J.F."/>
            <person name="Rahn T."/>
            <person name="Kunzel S."/>
            <person name="Neulinger S.C."/>
        </authorList>
    </citation>
    <scope>NUCLEOTIDE SEQUENCE [LARGE SCALE GENOMIC DNA]</scope>
    <source>
        <strain evidence="5 6">DSM 161</strain>
    </source>
</reference>
<keyword evidence="6" id="KW-1185">Reference proteome</keyword>
<keyword evidence="3" id="KW-0804">Transcription</keyword>
<accession>A0A2S6NM41</accession>
<evidence type="ECO:0000256" key="1">
    <source>
        <dbReference type="ARBA" id="ARBA00023015"/>
    </source>
</evidence>
<evidence type="ECO:0000313" key="5">
    <source>
        <dbReference type="EMBL" id="PPQ36783.1"/>
    </source>
</evidence>
<comment type="caution">
    <text evidence="5">The sequence shown here is derived from an EMBL/GenBank/DDBJ whole genome shotgun (WGS) entry which is preliminary data.</text>
</comment>
<organism evidence="5 6">
    <name type="scientific">Rhodopila globiformis</name>
    <name type="common">Rhodopseudomonas globiformis</name>
    <dbReference type="NCBI Taxonomy" id="1071"/>
    <lineage>
        <taxon>Bacteria</taxon>
        <taxon>Pseudomonadati</taxon>
        <taxon>Pseudomonadota</taxon>
        <taxon>Alphaproteobacteria</taxon>
        <taxon>Acetobacterales</taxon>
        <taxon>Acetobacteraceae</taxon>
        <taxon>Rhodopila</taxon>
    </lineage>
</organism>
<proteinExistence type="predicted"/>
<dbReference type="SMART" id="SM00421">
    <property type="entry name" value="HTH_LUXR"/>
    <property type="match status" value="1"/>
</dbReference>
<dbReference type="InterPro" id="IPR035965">
    <property type="entry name" value="PAS-like_dom_sf"/>
</dbReference>
<evidence type="ECO:0000313" key="6">
    <source>
        <dbReference type="Proteomes" id="UP000239724"/>
    </source>
</evidence>
<evidence type="ECO:0000256" key="3">
    <source>
        <dbReference type="ARBA" id="ARBA00023163"/>
    </source>
</evidence>
<gene>
    <name evidence="5" type="ORF">CCS01_04450</name>
</gene>
<dbReference type="Pfam" id="PF00196">
    <property type="entry name" value="GerE"/>
    <property type="match status" value="1"/>
</dbReference>
<evidence type="ECO:0000259" key="4">
    <source>
        <dbReference type="PROSITE" id="PS50043"/>
    </source>
</evidence>
<dbReference type="Gene3D" id="3.30.450.20">
    <property type="entry name" value="PAS domain"/>
    <property type="match status" value="1"/>
</dbReference>
<dbReference type="PRINTS" id="PR00038">
    <property type="entry name" value="HTHLUXR"/>
</dbReference>
<dbReference type="CDD" id="cd06170">
    <property type="entry name" value="LuxR_C_like"/>
    <property type="match status" value="1"/>
</dbReference>
<dbReference type="OrthoDB" id="9782655at2"/>
<keyword evidence="2" id="KW-0238">DNA-binding</keyword>
<dbReference type="PROSITE" id="PS50043">
    <property type="entry name" value="HTH_LUXR_2"/>
    <property type="match status" value="1"/>
</dbReference>
<dbReference type="RefSeq" id="WP_104517638.1">
    <property type="nucleotide sequence ID" value="NZ_NHRY01000054.1"/>
</dbReference>